<dbReference type="InParanoid" id="A0A0S2LIW8"/>
<evidence type="ECO:0000313" key="2">
    <source>
        <dbReference type="EMBL" id="ALO60428.1"/>
    </source>
</evidence>
<feature type="chain" id="PRO_5006602098" evidence="1">
    <location>
        <begin position="23"/>
        <end position="167"/>
    </location>
</feature>
<dbReference type="AlphaFoldDB" id="A0A0S2LIW8"/>
<feature type="signal peptide" evidence="1">
    <location>
        <begin position="1"/>
        <end position="22"/>
    </location>
</feature>
<accession>A0A0S2LIW8</accession>
<dbReference type="VEuPathDB" id="FungiDB:CNB05585"/>
<keyword evidence="3" id="KW-1185">Reference proteome</keyword>
<dbReference type="GeneID" id="36392760"/>
<gene>
    <name evidence="2" type="ordered locus">CNB05585</name>
</gene>
<reference evidence="2 3" key="1">
    <citation type="journal article" date="2005" name="Science">
        <title>The genome of the basidiomycetous yeast and human pathogen Cryptococcus neoformans.</title>
        <authorList>
            <person name="Loftus B.J."/>
            <person name="Fung E."/>
            <person name="Roncaglia P."/>
            <person name="Rowley D."/>
            <person name="Amedeo P."/>
            <person name="Bruno D."/>
            <person name="Vamathevan J."/>
            <person name="Miranda M."/>
            <person name="Anderson I.J."/>
            <person name="Fraser J.A."/>
            <person name="Allen J.E."/>
            <person name="Bosdet I.E."/>
            <person name="Brent M.R."/>
            <person name="Chiu R."/>
            <person name="Doering T.L."/>
            <person name="Donlin M.J."/>
            <person name="D'Souza C.A."/>
            <person name="Fox D.S."/>
            <person name="Grinberg V."/>
            <person name="Fu J."/>
            <person name="Fukushima M."/>
            <person name="Haas B.J."/>
            <person name="Huang J.C."/>
            <person name="Janbon G."/>
            <person name="Jones S.J."/>
            <person name="Koo H.L."/>
            <person name="Krzywinski M.I."/>
            <person name="Kwon-Chung J.K."/>
            <person name="Lengeler K.B."/>
            <person name="Maiti R."/>
            <person name="Marra M.A."/>
            <person name="Marra R.E."/>
            <person name="Mathewson C.A."/>
            <person name="Mitchell T.G."/>
            <person name="Pertea M."/>
            <person name="Riggs F.R."/>
            <person name="Salzberg S.L."/>
            <person name="Schein J.E."/>
            <person name="Shvartsbeyn A."/>
            <person name="Shin H."/>
            <person name="Shumway M."/>
            <person name="Specht C.A."/>
            <person name="Suh B.B."/>
            <person name="Tenney A."/>
            <person name="Utterback T.R."/>
            <person name="Wickes B.L."/>
            <person name="Wortman J.R."/>
            <person name="Wye N.H."/>
            <person name="Kronstad J.W."/>
            <person name="Lodge J.K."/>
            <person name="Heitman J."/>
            <person name="Davis R.W."/>
            <person name="Fraser C.M."/>
            <person name="Hyman R.W."/>
        </authorList>
    </citation>
    <scope>NUCLEOTIDE SEQUENCE [LARGE SCALE GENOMIC DNA]</scope>
    <source>
        <strain evidence="3">JEC21 / ATCC MYA-565</strain>
    </source>
</reference>
<proteinExistence type="predicted"/>
<dbReference type="EMBL" id="AE017342">
    <property type="protein sequence ID" value="ALO60428.1"/>
    <property type="molecule type" value="Genomic_DNA"/>
</dbReference>
<dbReference type="KEGG" id="cne:CNB05585"/>
<name>A0A0S2LIW8_CRYD1</name>
<protein>
    <submittedName>
        <fullName evidence="2">Uncharacterized protein</fullName>
    </submittedName>
</protein>
<dbReference type="RefSeq" id="XP_024514248.1">
    <property type="nucleotide sequence ID" value="XM_024658907.1"/>
</dbReference>
<evidence type="ECO:0000256" key="1">
    <source>
        <dbReference type="SAM" id="SignalP"/>
    </source>
</evidence>
<organism evidence="2 3">
    <name type="scientific">Cryptococcus deneoformans (strain JEC21 / ATCC MYA-565)</name>
    <name type="common">Cryptococcus neoformans var. neoformans serotype D</name>
    <dbReference type="NCBI Taxonomy" id="214684"/>
    <lineage>
        <taxon>Eukaryota</taxon>
        <taxon>Fungi</taxon>
        <taxon>Dikarya</taxon>
        <taxon>Basidiomycota</taxon>
        <taxon>Agaricomycotina</taxon>
        <taxon>Tremellomycetes</taxon>
        <taxon>Tremellales</taxon>
        <taxon>Cryptococcaceae</taxon>
        <taxon>Cryptococcus</taxon>
        <taxon>Cryptococcus neoformans species complex</taxon>
    </lineage>
</organism>
<dbReference type="Proteomes" id="UP000002149">
    <property type="component" value="Chromosome 2"/>
</dbReference>
<keyword evidence="1" id="KW-0732">Signal</keyword>
<sequence>MDQLFAYTLIRYFLLTFLSVVCEHPPSVNRAFQHNNHSTTPQRISLRLIESSTQTWKESHIYPSARNGSLRLPSPPTCHRRGWWTCPRPPYGNGNGYGDGYGYGPSRIRDATTCGRGQPSSKASSWWFWTWLWGSWVWWARRTSWRWRGVRETGWEKWGGKETLIEN</sequence>
<dbReference type="PaxDb" id="214684-A0A0S2LIW8"/>
<evidence type="ECO:0000313" key="3">
    <source>
        <dbReference type="Proteomes" id="UP000002149"/>
    </source>
</evidence>